<proteinExistence type="inferred from homology"/>
<feature type="transmembrane region" description="Helical" evidence="10">
    <location>
        <begin position="412"/>
        <end position="433"/>
    </location>
</feature>
<sequence>MRGFHVTSSPPCWWTVNKRSLISSLCLSTSICSFHHCYLMTSFSLYWFCFPFSLWNFFSHSSDFEVHRNWLAITYSLPLSKWYYEKTSEWTLDYPPLFAWFEYLLSQAATIVDPQMVVISKLKYVSQSTILFQRGSVIFTDLLLAYAIKEYCGYLARKASVPTRNCLILALLVVFNFGLLIVDHILTYKSILQELHWLPVNENIHFQYNGFLFGILLLSITKLSEGQTLEGSFWFAVLLNFKHIFLYIAPAYFVFLLRTYCFRPSASGKKDKQLIIFGVNIWDFSPLHLLRLGFIVVLVFGASFGPFIAMDQLKQVLSRLFPFKRGLCHAYWAPNFWALYNALDKAVAIIGSRLGFLPKELMNKQASMTGGLVGQSEHLILPSVPPLVTMILTLLSLMPALLHVWFRPSGVTGFLRCLILCAFGSFLFGWHVHEKAILMVIIPLSLLAIVDRRAARVFLVLSTTGHLSLFPLLFQAQESPIKVCLMLMFTIFSFYSLCLVHCGESSKDYTTTELFTLPIVTWYEACYLYGLLVLAFYCSAVHPLTVLASRLPFLPLMLTSVYCAVGVVWAWLLFYVDTLRGGAQTTMNAPGVVTLKAAASGKKATRKKQ</sequence>
<dbReference type="Pfam" id="PF03155">
    <property type="entry name" value="Alg6_Alg8"/>
    <property type="match status" value="1"/>
</dbReference>
<accession>A0ABN8ML17</accession>
<dbReference type="Proteomes" id="UP001159427">
    <property type="component" value="Unassembled WGS sequence"/>
</dbReference>
<keyword evidence="8 10" id="KW-1133">Transmembrane helix</keyword>
<reference evidence="11 12" key="1">
    <citation type="submission" date="2022-05" db="EMBL/GenBank/DDBJ databases">
        <authorList>
            <consortium name="Genoscope - CEA"/>
            <person name="William W."/>
        </authorList>
    </citation>
    <scope>NUCLEOTIDE SEQUENCE [LARGE SCALE GENOMIC DNA]</scope>
</reference>
<evidence type="ECO:0000256" key="3">
    <source>
        <dbReference type="ARBA" id="ARBA00008715"/>
    </source>
</evidence>
<comment type="subcellular location">
    <subcellularLocation>
        <location evidence="1 10">Endoplasmic reticulum membrane</location>
        <topology evidence="1 10">Multi-pass membrane protein</topology>
    </subcellularLocation>
</comment>
<feature type="transmembrane region" description="Helical" evidence="10">
    <location>
        <begin position="166"/>
        <end position="186"/>
    </location>
</feature>
<evidence type="ECO:0000256" key="7">
    <source>
        <dbReference type="ARBA" id="ARBA00022824"/>
    </source>
</evidence>
<dbReference type="EMBL" id="CALNXI010000560">
    <property type="protein sequence ID" value="CAH3029252.1"/>
    <property type="molecule type" value="Genomic_DNA"/>
</dbReference>
<dbReference type="EC" id="2.4.1.-" evidence="10"/>
<comment type="similarity">
    <text evidence="3 10">Belongs to the ALG6/ALG8 glucosyltransferase family.</text>
</comment>
<dbReference type="PANTHER" id="PTHR12413">
    <property type="entry name" value="DOLICHYL GLYCOSYLTRANSFERASE"/>
    <property type="match status" value="1"/>
</dbReference>
<feature type="transmembrane region" description="Helical" evidence="10">
    <location>
        <begin position="454"/>
        <end position="474"/>
    </location>
</feature>
<comment type="pathway">
    <text evidence="2 10">Protein modification; protein glycosylation.</text>
</comment>
<feature type="transmembrane region" description="Helical" evidence="10">
    <location>
        <begin position="480"/>
        <end position="502"/>
    </location>
</feature>
<feature type="transmembrane region" description="Helical" evidence="10">
    <location>
        <begin position="514"/>
        <end position="537"/>
    </location>
</feature>
<gene>
    <name evidence="11" type="ORF">PEVE_00035818</name>
</gene>
<name>A0ABN8ML17_9CNID</name>
<feature type="transmembrane region" description="Helical" evidence="10">
    <location>
        <begin position="233"/>
        <end position="255"/>
    </location>
</feature>
<dbReference type="InterPro" id="IPR004856">
    <property type="entry name" value="Glyco_trans_ALG6/ALG8"/>
</dbReference>
<dbReference type="PANTHER" id="PTHR12413:SF2">
    <property type="entry name" value="DOLICHYL PYROPHOSPHATE GLC1MAN9GLCNAC2 ALPHA-1,3-GLUCOSYLTRANSFERASE-RELATED"/>
    <property type="match status" value="1"/>
</dbReference>
<feature type="transmembrane region" description="Helical" evidence="10">
    <location>
        <begin position="206"/>
        <end position="221"/>
    </location>
</feature>
<evidence type="ECO:0000256" key="2">
    <source>
        <dbReference type="ARBA" id="ARBA00004922"/>
    </source>
</evidence>
<evidence type="ECO:0000313" key="12">
    <source>
        <dbReference type="Proteomes" id="UP001159427"/>
    </source>
</evidence>
<feature type="transmembrane region" description="Helical" evidence="10">
    <location>
        <begin position="289"/>
        <end position="309"/>
    </location>
</feature>
<feature type="transmembrane region" description="Helical" evidence="10">
    <location>
        <begin position="557"/>
        <end position="576"/>
    </location>
</feature>
<evidence type="ECO:0000256" key="1">
    <source>
        <dbReference type="ARBA" id="ARBA00004477"/>
    </source>
</evidence>
<protein>
    <recommendedName>
        <fullName evidence="10">Alpha-1,3-glucosyltransferase</fullName>
        <ecNumber evidence="10">2.4.1.-</ecNumber>
    </recommendedName>
</protein>
<feature type="transmembrane region" description="Helical" evidence="10">
    <location>
        <begin position="38"/>
        <end position="58"/>
    </location>
</feature>
<comment type="caution">
    <text evidence="11">The sequence shown here is derived from an EMBL/GenBank/DDBJ whole genome shotgun (WGS) entry which is preliminary data.</text>
</comment>
<evidence type="ECO:0000256" key="10">
    <source>
        <dbReference type="RuleBase" id="RU363110"/>
    </source>
</evidence>
<keyword evidence="4 10" id="KW-0328">Glycosyltransferase</keyword>
<evidence type="ECO:0000256" key="8">
    <source>
        <dbReference type="ARBA" id="ARBA00022989"/>
    </source>
</evidence>
<feature type="transmembrane region" description="Helical" evidence="10">
    <location>
        <begin position="387"/>
        <end position="406"/>
    </location>
</feature>
<keyword evidence="7 10" id="KW-0256">Endoplasmic reticulum</keyword>
<keyword evidence="6 10" id="KW-0812">Transmembrane</keyword>
<keyword evidence="12" id="KW-1185">Reference proteome</keyword>
<evidence type="ECO:0000256" key="6">
    <source>
        <dbReference type="ARBA" id="ARBA00022692"/>
    </source>
</evidence>
<keyword evidence="5 10" id="KW-0808">Transferase</keyword>
<evidence type="ECO:0000313" key="11">
    <source>
        <dbReference type="EMBL" id="CAH3029252.1"/>
    </source>
</evidence>
<organism evidence="11 12">
    <name type="scientific">Porites evermanni</name>
    <dbReference type="NCBI Taxonomy" id="104178"/>
    <lineage>
        <taxon>Eukaryota</taxon>
        <taxon>Metazoa</taxon>
        <taxon>Cnidaria</taxon>
        <taxon>Anthozoa</taxon>
        <taxon>Hexacorallia</taxon>
        <taxon>Scleractinia</taxon>
        <taxon>Fungiina</taxon>
        <taxon>Poritidae</taxon>
        <taxon>Porites</taxon>
    </lineage>
</organism>
<evidence type="ECO:0000256" key="4">
    <source>
        <dbReference type="ARBA" id="ARBA00022676"/>
    </source>
</evidence>
<evidence type="ECO:0000256" key="9">
    <source>
        <dbReference type="ARBA" id="ARBA00023136"/>
    </source>
</evidence>
<keyword evidence="9 10" id="KW-0472">Membrane</keyword>
<evidence type="ECO:0000256" key="5">
    <source>
        <dbReference type="ARBA" id="ARBA00022679"/>
    </source>
</evidence>